<gene>
    <name evidence="7" type="ORF">JG688_00007717</name>
</gene>
<keyword evidence="3" id="KW-0732">Signal</keyword>
<evidence type="ECO:0000256" key="5">
    <source>
        <dbReference type="ARBA" id="ARBA00023180"/>
    </source>
</evidence>
<evidence type="ECO:0000256" key="3">
    <source>
        <dbReference type="ARBA" id="ARBA00022729"/>
    </source>
</evidence>
<evidence type="ECO:0000256" key="2">
    <source>
        <dbReference type="ARBA" id="ARBA00022525"/>
    </source>
</evidence>
<comment type="caution">
    <text evidence="7">The sequence shown here is derived from an EMBL/GenBank/DDBJ whole genome shotgun (WGS) entry which is preliminary data.</text>
</comment>
<dbReference type="Proteomes" id="UP000709295">
    <property type="component" value="Unassembled WGS sequence"/>
</dbReference>
<dbReference type="AlphaFoldDB" id="A0A8J5J5M0"/>
<feature type="domain" description="Peptidase S1" evidence="6">
    <location>
        <begin position="15"/>
        <end position="113"/>
    </location>
</feature>
<accession>A0A8J5J5M0</accession>
<dbReference type="GO" id="GO:0004252">
    <property type="term" value="F:serine-type endopeptidase activity"/>
    <property type="evidence" value="ECO:0007669"/>
    <property type="project" value="InterPro"/>
</dbReference>
<dbReference type="GO" id="GO:0005576">
    <property type="term" value="C:extracellular region"/>
    <property type="evidence" value="ECO:0007669"/>
    <property type="project" value="UniProtKB-SubCell"/>
</dbReference>
<dbReference type="Pfam" id="PF00089">
    <property type="entry name" value="Trypsin"/>
    <property type="match status" value="1"/>
</dbReference>
<proteinExistence type="predicted"/>
<keyword evidence="5" id="KW-0325">Glycoprotein</keyword>
<dbReference type="InterPro" id="IPR050430">
    <property type="entry name" value="Peptidase_S1"/>
</dbReference>
<dbReference type="PANTHER" id="PTHR24276:SF98">
    <property type="entry name" value="FI18310P1-RELATED"/>
    <property type="match status" value="1"/>
</dbReference>
<dbReference type="PROSITE" id="PS50240">
    <property type="entry name" value="TRYPSIN_DOM"/>
    <property type="match status" value="1"/>
</dbReference>
<keyword evidence="2" id="KW-0964">Secreted</keyword>
<evidence type="ECO:0000259" key="6">
    <source>
        <dbReference type="PROSITE" id="PS50240"/>
    </source>
</evidence>
<dbReference type="EMBL" id="JAENGY010000380">
    <property type="protein sequence ID" value="KAG6964407.1"/>
    <property type="molecule type" value="Genomic_DNA"/>
</dbReference>
<name>A0A8J5J5M0_9STRA</name>
<evidence type="ECO:0000313" key="7">
    <source>
        <dbReference type="EMBL" id="KAG6964407.1"/>
    </source>
</evidence>
<protein>
    <recommendedName>
        <fullName evidence="6">Peptidase S1 domain-containing protein</fullName>
    </recommendedName>
</protein>
<organism evidence="7 8">
    <name type="scientific">Phytophthora aleatoria</name>
    <dbReference type="NCBI Taxonomy" id="2496075"/>
    <lineage>
        <taxon>Eukaryota</taxon>
        <taxon>Sar</taxon>
        <taxon>Stramenopiles</taxon>
        <taxon>Oomycota</taxon>
        <taxon>Peronosporomycetes</taxon>
        <taxon>Peronosporales</taxon>
        <taxon>Peronosporaceae</taxon>
        <taxon>Phytophthora</taxon>
    </lineage>
</organism>
<dbReference type="GO" id="GO:0006508">
    <property type="term" value="P:proteolysis"/>
    <property type="evidence" value="ECO:0007669"/>
    <property type="project" value="InterPro"/>
</dbReference>
<evidence type="ECO:0000256" key="4">
    <source>
        <dbReference type="ARBA" id="ARBA00023157"/>
    </source>
</evidence>
<comment type="subcellular location">
    <subcellularLocation>
        <location evidence="1">Secreted</location>
    </subcellularLocation>
</comment>
<keyword evidence="4" id="KW-1015">Disulfide bond</keyword>
<dbReference type="InterPro" id="IPR001254">
    <property type="entry name" value="Trypsin_dom"/>
</dbReference>
<reference evidence="7" key="1">
    <citation type="submission" date="2021-01" db="EMBL/GenBank/DDBJ databases">
        <title>Phytophthora aleatoria, a newly-described species from Pinus radiata is distinct from Phytophthora cactorum isolates based on comparative genomics.</title>
        <authorList>
            <person name="Mcdougal R."/>
            <person name="Panda P."/>
            <person name="Williams N."/>
            <person name="Studholme D.J."/>
        </authorList>
    </citation>
    <scope>NUCLEOTIDE SEQUENCE</scope>
    <source>
        <strain evidence="7">NZFS 4037</strain>
    </source>
</reference>
<evidence type="ECO:0000256" key="1">
    <source>
        <dbReference type="ARBA" id="ARBA00004613"/>
    </source>
</evidence>
<dbReference type="PANTHER" id="PTHR24276">
    <property type="entry name" value="POLYSERASE-RELATED"/>
    <property type="match status" value="1"/>
</dbReference>
<keyword evidence="8" id="KW-1185">Reference proteome</keyword>
<evidence type="ECO:0000313" key="8">
    <source>
        <dbReference type="Proteomes" id="UP000709295"/>
    </source>
</evidence>
<sequence>MAACEGTTALAGYELQRVESTLITNEQCAETGKIAVDDSMFCVGGQISKGYCDGDSGGPAFVEYSDDDADDVVVGVVSWCNWRDGEVCGRGKRLLMMYSRVSYARSWIDPIRKSSCFD</sequence>